<accession>A0ABY5SQ01</accession>
<evidence type="ECO:0000259" key="9">
    <source>
        <dbReference type="Pfam" id="PF00324"/>
    </source>
</evidence>
<reference evidence="10" key="1">
    <citation type="submission" date="2022-03" db="EMBL/GenBank/DDBJ databases">
        <title>Brevibacterium spongiae sp. nov., isolated from marine sponge.</title>
        <authorList>
            <person name="Li Z."/>
            <person name="Zhang M."/>
        </authorList>
    </citation>
    <scope>NUCLEOTIDE SEQUENCE</scope>
    <source>
        <strain evidence="10">WHS-Z9</strain>
    </source>
</reference>
<feature type="transmembrane region" description="Helical" evidence="8">
    <location>
        <begin position="167"/>
        <end position="191"/>
    </location>
</feature>
<proteinExistence type="predicted"/>
<feature type="transmembrane region" description="Helical" evidence="8">
    <location>
        <begin position="137"/>
        <end position="155"/>
    </location>
</feature>
<name>A0ABY5SQ01_9MICO</name>
<feature type="transmembrane region" description="Helical" evidence="8">
    <location>
        <begin position="110"/>
        <end position="131"/>
    </location>
</feature>
<feature type="transmembrane region" description="Helical" evidence="8">
    <location>
        <begin position="441"/>
        <end position="459"/>
    </location>
</feature>
<feature type="transmembrane region" description="Helical" evidence="8">
    <location>
        <begin position="344"/>
        <end position="367"/>
    </location>
</feature>
<dbReference type="PANTHER" id="PTHR43495">
    <property type="entry name" value="GABA PERMEASE"/>
    <property type="match status" value="1"/>
</dbReference>
<dbReference type="Gene3D" id="1.20.1740.10">
    <property type="entry name" value="Amino acid/polyamine transporter I"/>
    <property type="match status" value="1"/>
</dbReference>
<evidence type="ECO:0000256" key="4">
    <source>
        <dbReference type="ARBA" id="ARBA00022970"/>
    </source>
</evidence>
<feature type="transmembrane region" description="Helical" evidence="8">
    <location>
        <begin position="299"/>
        <end position="324"/>
    </location>
</feature>
<feature type="region of interest" description="Disordered" evidence="7">
    <location>
        <begin position="1"/>
        <end position="22"/>
    </location>
</feature>
<evidence type="ECO:0000256" key="8">
    <source>
        <dbReference type="SAM" id="Phobius"/>
    </source>
</evidence>
<dbReference type="PANTHER" id="PTHR43495:SF5">
    <property type="entry name" value="GAMMA-AMINOBUTYRIC ACID PERMEASE"/>
    <property type="match status" value="1"/>
</dbReference>
<keyword evidence="4" id="KW-0029">Amino-acid transport</keyword>
<feature type="transmembrane region" description="Helical" evidence="8">
    <location>
        <begin position="253"/>
        <end position="274"/>
    </location>
</feature>
<dbReference type="Proteomes" id="UP001064879">
    <property type="component" value="Chromosome"/>
</dbReference>
<feature type="transmembrane region" description="Helical" evidence="8">
    <location>
        <begin position="373"/>
        <end position="391"/>
    </location>
</feature>
<evidence type="ECO:0000313" key="10">
    <source>
        <dbReference type="EMBL" id="UVI36608.1"/>
    </source>
</evidence>
<dbReference type="PIRSF" id="PIRSF006060">
    <property type="entry name" value="AA_transporter"/>
    <property type="match status" value="1"/>
</dbReference>
<evidence type="ECO:0000256" key="3">
    <source>
        <dbReference type="ARBA" id="ARBA00022692"/>
    </source>
</evidence>
<feature type="transmembrane region" description="Helical" evidence="8">
    <location>
        <begin position="59"/>
        <end position="78"/>
    </location>
</feature>
<evidence type="ECO:0000313" key="11">
    <source>
        <dbReference type="Proteomes" id="UP001064879"/>
    </source>
</evidence>
<keyword evidence="2" id="KW-0813">Transport</keyword>
<feature type="domain" description="Amino acid permease/ SLC12A" evidence="9">
    <location>
        <begin position="31"/>
        <end position="459"/>
    </location>
</feature>
<protein>
    <submittedName>
        <fullName evidence="10">Amino acid permease</fullName>
    </submittedName>
</protein>
<evidence type="ECO:0000256" key="2">
    <source>
        <dbReference type="ARBA" id="ARBA00022448"/>
    </source>
</evidence>
<feature type="transmembrane region" description="Helical" evidence="8">
    <location>
        <begin position="412"/>
        <end position="435"/>
    </location>
</feature>
<evidence type="ECO:0000256" key="5">
    <source>
        <dbReference type="ARBA" id="ARBA00022989"/>
    </source>
</evidence>
<keyword evidence="3 8" id="KW-0812">Transmembrane</keyword>
<dbReference type="PROSITE" id="PS00218">
    <property type="entry name" value="AMINO_ACID_PERMEASE_1"/>
    <property type="match status" value="1"/>
</dbReference>
<feature type="compositionally biased region" description="Low complexity" evidence="7">
    <location>
        <begin position="1"/>
        <end position="17"/>
    </location>
</feature>
<dbReference type="Pfam" id="PF00324">
    <property type="entry name" value="AA_permease"/>
    <property type="match status" value="1"/>
</dbReference>
<keyword evidence="6 8" id="KW-0472">Membrane</keyword>
<dbReference type="InterPro" id="IPR004841">
    <property type="entry name" value="AA-permease/SLC12A_dom"/>
</dbReference>
<keyword evidence="11" id="KW-1185">Reference proteome</keyword>
<evidence type="ECO:0000256" key="6">
    <source>
        <dbReference type="ARBA" id="ARBA00023136"/>
    </source>
</evidence>
<dbReference type="InterPro" id="IPR004840">
    <property type="entry name" value="Amino_acid_permease_CS"/>
</dbReference>
<dbReference type="EMBL" id="CP093443">
    <property type="protein sequence ID" value="UVI36608.1"/>
    <property type="molecule type" value="Genomic_DNA"/>
</dbReference>
<keyword evidence="5 8" id="KW-1133">Transmembrane helix</keyword>
<comment type="subcellular location">
    <subcellularLocation>
        <location evidence="1">Membrane</location>
        <topology evidence="1">Multi-pass membrane protein</topology>
    </subcellularLocation>
</comment>
<evidence type="ECO:0000256" key="7">
    <source>
        <dbReference type="SAM" id="MobiDB-lite"/>
    </source>
</evidence>
<evidence type="ECO:0000256" key="1">
    <source>
        <dbReference type="ARBA" id="ARBA00004141"/>
    </source>
</evidence>
<feature type="transmembrane region" description="Helical" evidence="8">
    <location>
        <begin position="211"/>
        <end position="232"/>
    </location>
</feature>
<gene>
    <name evidence="10" type="ORF">L1F31_02770</name>
</gene>
<organism evidence="10 11">
    <name type="scientific">Brevibacterium spongiae</name>
    <dbReference type="NCBI Taxonomy" id="2909672"/>
    <lineage>
        <taxon>Bacteria</taxon>
        <taxon>Bacillati</taxon>
        <taxon>Actinomycetota</taxon>
        <taxon>Actinomycetes</taxon>
        <taxon>Micrococcales</taxon>
        <taxon>Brevibacteriaceae</taxon>
        <taxon>Brevibacterium</taxon>
    </lineage>
</organism>
<dbReference type="RefSeq" id="WP_265419175.1">
    <property type="nucleotide sequence ID" value="NZ_CP093443.1"/>
</dbReference>
<feature type="transmembrane region" description="Helical" evidence="8">
    <location>
        <begin position="32"/>
        <end position="53"/>
    </location>
</feature>
<sequence>MKESPTSPTGSASSSPADDGHQLKKGLKQRHLTMLALGGVIGAGLFVGSSAIVADAGPLAFVSYGITGIIVFLVMRMLGEMAAAKPTTGSFTDYAHMGLGRWAGFTTGWLYWYFWVILVGFEAVVCGQTIQRWFPDIPVWATAGTVLVIMTLVNLMSVGTFGEAEYWFASIKVAAIIVFIAICAAFVFGLWPGQSADFSNLTAHGGLLPNGVLTLFTGVVAVVFSMTGVEVATIAAAESEEPVKAIRRAVNSVVFRILAFFILSMVLIVIVVPWNTIVPGESPFVTALDHIGVPATADLLNLVIVIAALSVLNTGMYTASRMLFVMGNRGDAPKVLTTTNKRGVPVIGILSCTVIGYGCVALSALFPDDVFDFLINSSGAVFLFVYLMICLSELKLRRRWEREKPEILVFKMWLYPYLPAAVTIVIAAVLISMLFRSDLRIELLQGLAVWAILSIIHFATRRRRQTSSVVDDIGEVDAGATSALDR</sequence>